<comment type="caution">
    <text evidence="4">The sequence shown here is derived from an EMBL/GenBank/DDBJ whole genome shotgun (WGS) entry which is preliminary data.</text>
</comment>
<dbReference type="SUPFAM" id="SSF51735">
    <property type="entry name" value="NAD(P)-binding Rossmann-fold domains"/>
    <property type="match status" value="1"/>
</dbReference>
<dbReference type="InterPro" id="IPR050259">
    <property type="entry name" value="SDR"/>
</dbReference>
<dbReference type="PRINTS" id="PR00080">
    <property type="entry name" value="SDRFAMILY"/>
</dbReference>
<name>A0A969Q0C3_9BACI</name>
<dbReference type="Gene3D" id="3.40.50.720">
    <property type="entry name" value="NAD(P)-binding Rossmann-like Domain"/>
    <property type="match status" value="1"/>
</dbReference>
<dbReference type="CDD" id="cd05233">
    <property type="entry name" value="SDR_c"/>
    <property type="match status" value="1"/>
</dbReference>
<evidence type="ECO:0000313" key="5">
    <source>
        <dbReference type="Proteomes" id="UP000752012"/>
    </source>
</evidence>
<keyword evidence="2" id="KW-0560">Oxidoreductase</keyword>
<keyword evidence="5" id="KW-1185">Reference proteome</keyword>
<dbReference type="GO" id="GO:0016491">
    <property type="term" value="F:oxidoreductase activity"/>
    <property type="evidence" value="ECO:0007669"/>
    <property type="project" value="UniProtKB-KW"/>
</dbReference>
<dbReference type="PROSITE" id="PS00061">
    <property type="entry name" value="ADH_SHORT"/>
    <property type="match status" value="1"/>
</dbReference>
<feature type="domain" description="Ketoreductase" evidence="3">
    <location>
        <begin position="7"/>
        <end position="182"/>
    </location>
</feature>
<dbReference type="AlphaFoldDB" id="A0A969Q0C3"/>
<protein>
    <submittedName>
        <fullName evidence="4">SDR family oxidoreductase</fullName>
    </submittedName>
</protein>
<comment type="similarity">
    <text evidence="1">Belongs to the short-chain dehydrogenases/reductases (SDR) family.</text>
</comment>
<evidence type="ECO:0000259" key="3">
    <source>
        <dbReference type="SMART" id="SM00822"/>
    </source>
</evidence>
<dbReference type="InterPro" id="IPR057326">
    <property type="entry name" value="KR_dom"/>
</dbReference>
<dbReference type="PROSITE" id="PS51257">
    <property type="entry name" value="PROKAR_LIPOPROTEIN"/>
    <property type="match status" value="1"/>
</dbReference>
<proteinExistence type="inferred from homology"/>
<evidence type="ECO:0000256" key="1">
    <source>
        <dbReference type="ARBA" id="ARBA00006484"/>
    </source>
</evidence>
<sequence length="239" mass="25772">MEDDKMKNVLITGAASGIGLSCASFFAAKGAHVLMIDKSTDVKERSEELEGSTAAFVCNVGEENEIKSLFSSNELPETLDVIINNAGISTFHPFETLLLSVWNEVIASNLTGVMLMSQYGSARMSGGTIINISSTRATMSEPDSEAYAASKGGVTALTHALAASLSSEGITVNAISPGWIDTEGGTHDDYYHRMHWSGRIGRPEDIASLCWYLSKPENNFINGEEIKVDGGMTRKMRYD</sequence>
<dbReference type="PRINTS" id="PR00081">
    <property type="entry name" value="GDHRDH"/>
</dbReference>
<dbReference type="SMART" id="SM00822">
    <property type="entry name" value="PKS_KR"/>
    <property type="match status" value="1"/>
</dbReference>
<dbReference type="FunFam" id="3.40.50.720:FF:000084">
    <property type="entry name" value="Short-chain dehydrogenase reductase"/>
    <property type="match status" value="1"/>
</dbReference>
<dbReference type="Pfam" id="PF13561">
    <property type="entry name" value="adh_short_C2"/>
    <property type="match status" value="1"/>
</dbReference>
<accession>A0A969Q0C3</accession>
<dbReference type="InterPro" id="IPR036291">
    <property type="entry name" value="NAD(P)-bd_dom_sf"/>
</dbReference>
<dbReference type="EMBL" id="JAATHJ010000031">
    <property type="protein sequence ID" value="NJP38822.1"/>
    <property type="molecule type" value="Genomic_DNA"/>
</dbReference>
<dbReference type="PANTHER" id="PTHR42879:SF2">
    <property type="entry name" value="3-OXOACYL-[ACYL-CARRIER-PROTEIN] REDUCTASE FABG"/>
    <property type="match status" value="1"/>
</dbReference>
<organism evidence="4 5">
    <name type="scientific">Alkalicoccus luteus</name>
    <dbReference type="NCBI Taxonomy" id="1237094"/>
    <lineage>
        <taxon>Bacteria</taxon>
        <taxon>Bacillati</taxon>
        <taxon>Bacillota</taxon>
        <taxon>Bacilli</taxon>
        <taxon>Bacillales</taxon>
        <taxon>Bacillaceae</taxon>
        <taxon>Alkalicoccus</taxon>
    </lineage>
</organism>
<dbReference type="Proteomes" id="UP000752012">
    <property type="component" value="Unassembled WGS sequence"/>
</dbReference>
<dbReference type="InterPro" id="IPR002347">
    <property type="entry name" value="SDR_fam"/>
</dbReference>
<dbReference type="GO" id="GO:0008206">
    <property type="term" value="P:bile acid metabolic process"/>
    <property type="evidence" value="ECO:0007669"/>
    <property type="project" value="UniProtKB-ARBA"/>
</dbReference>
<evidence type="ECO:0000256" key="2">
    <source>
        <dbReference type="ARBA" id="ARBA00023002"/>
    </source>
</evidence>
<dbReference type="InterPro" id="IPR020904">
    <property type="entry name" value="Sc_DH/Rdtase_CS"/>
</dbReference>
<evidence type="ECO:0000313" key="4">
    <source>
        <dbReference type="EMBL" id="NJP38822.1"/>
    </source>
</evidence>
<gene>
    <name evidence="4" type="ORF">HCN83_14740</name>
</gene>
<reference evidence="4 5" key="1">
    <citation type="submission" date="2020-03" db="EMBL/GenBank/DDBJ databases">
        <title>Assessment of the enzymatic potential of alkaline-tolerant lipase obtained from Bacillus luteus H11 (technogenic soil) for the bioremediation of saline soils contaminated with petroleum substances.</title>
        <authorList>
            <person name="Kalwasinska A."/>
        </authorList>
    </citation>
    <scope>NUCLEOTIDE SEQUENCE [LARGE SCALE GENOMIC DNA]</scope>
    <source>
        <strain evidence="4 5">H11</strain>
    </source>
</reference>
<dbReference type="PANTHER" id="PTHR42879">
    <property type="entry name" value="3-OXOACYL-(ACYL-CARRIER-PROTEIN) REDUCTASE"/>
    <property type="match status" value="1"/>
</dbReference>